<dbReference type="Proteomes" id="UP000293360">
    <property type="component" value="Unassembled WGS sequence"/>
</dbReference>
<dbReference type="AlphaFoldDB" id="A0A4Q4TH07"/>
<dbReference type="STRING" id="155417.A0A4Q4TH07"/>
<dbReference type="PANTHER" id="PTHR30457:SF0">
    <property type="entry name" value="PHOSPHATASE, PUTATIVE (AFU_ORTHOLOGUE AFUA_4G01070)-RELATED"/>
    <property type="match status" value="1"/>
</dbReference>
<dbReference type="SUPFAM" id="SSF64167">
    <property type="entry name" value="SurE-like"/>
    <property type="match status" value="1"/>
</dbReference>
<feature type="chain" id="PRO_5020690766" description="Survival protein SurE-like phosphatase/nucleotidase domain-containing protein" evidence="5">
    <location>
        <begin position="19"/>
        <end position="299"/>
    </location>
</feature>
<dbReference type="PANTHER" id="PTHR30457">
    <property type="entry name" value="5'-NUCLEOTIDASE SURE"/>
    <property type="match status" value="1"/>
</dbReference>
<feature type="signal peptide" evidence="5">
    <location>
        <begin position="1"/>
        <end position="18"/>
    </location>
</feature>
<reference evidence="7 8" key="1">
    <citation type="submission" date="2018-06" db="EMBL/GenBank/DDBJ databases">
        <title>Complete Genomes of Monosporascus.</title>
        <authorList>
            <person name="Robinson A.J."/>
            <person name="Natvig D.O."/>
        </authorList>
    </citation>
    <scope>NUCLEOTIDE SEQUENCE [LARGE SCALE GENOMIC DNA]</scope>
    <source>
        <strain evidence="7 8">CBS 110550</strain>
    </source>
</reference>
<dbReference type="Gene3D" id="3.40.1210.10">
    <property type="entry name" value="Survival protein SurE-like phosphatase/nucleotidase"/>
    <property type="match status" value="1"/>
</dbReference>
<sequence>MRTHSVLSLLSLLGAAHGARILQSNDDGWAELYLRSFNDALNAAGHDVVVSAPAENQSGTGSSDREPEPRSTPCQYNSCPANSGPVGSNSTNPRLNWVNSYPVTSVKYGLSTFGPQIWNGQAPDLVVAGPNTASNLWLAVHFSGTVGAAVHAARVAKIPSIAFSGADGAELPWNTSPVPSRSLVYAELATILTEKVLESGAPYLPEDVFLNVNFPSITSECSRASDFQWVLSRVNPGFLSAPDVETCGDDRLPTETDVVNSDGCYVAVSVGDATDKTTAPREKQAVVLEKLADVLTCLP</sequence>
<name>A0A4Q4TH07_9PEZI</name>
<dbReference type="GO" id="GO:0008252">
    <property type="term" value="F:nucleotidase activity"/>
    <property type="evidence" value="ECO:0007669"/>
    <property type="project" value="InterPro"/>
</dbReference>
<organism evidence="7 8">
    <name type="scientific">Monosporascus ibericus</name>
    <dbReference type="NCBI Taxonomy" id="155417"/>
    <lineage>
        <taxon>Eukaryota</taxon>
        <taxon>Fungi</taxon>
        <taxon>Dikarya</taxon>
        <taxon>Ascomycota</taxon>
        <taxon>Pezizomycotina</taxon>
        <taxon>Sordariomycetes</taxon>
        <taxon>Xylariomycetidae</taxon>
        <taxon>Xylariales</taxon>
        <taxon>Xylariales incertae sedis</taxon>
        <taxon>Monosporascus</taxon>
    </lineage>
</organism>
<comment type="caution">
    <text evidence="7">The sequence shown here is derived from an EMBL/GenBank/DDBJ whole genome shotgun (WGS) entry which is preliminary data.</text>
</comment>
<evidence type="ECO:0000256" key="5">
    <source>
        <dbReference type="SAM" id="SignalP"/>
    </source>
</evidence>
<evidence type="ECO:0000256" key="3">
    <source>
        <dbReference type="ARBA" id="ARBA00022801"/>
    </source>
</evidence>
<keyword evidence="5" id="KW-0732">Signal</keyword>
<dbReference type="EMBL" id="QJNU01000150">
    <property type="protein sequence ID" value="RYP05898.1"/>
    <property type="molecule type" value="Genomic_DNA"/>
</dbReference>
<dbReference type="InterPro" id="IPR002828">
    <property type="entry name" value="SurE-like_Pase/nucleotidase"/>
</dbReference>
<evidence type="ECO:0000259" key="6">
    <source>
        <dbReference type="Pfam" id="PF01975"/>
    </source>
</evidence>
<dbReference type="Pfam" id="PF01975">
    <property type="entry name" value="SurE"/>
    <property type="match status" value="1"/>
</dbReference>
<accession>A0A4Q4TH07</accession>
<dbReference type="GO" id="GO:0046872">
    <property type="term" value="F:metal ion binding"/>
    <property type="evidence" value="ECO:0007669"/>
    <property type="project" value="UniProtKB-KW"/>
</dbReference>
<keyword evidence="3" id="KW-0378">Hydrolase</keyword>
<feature type="region of interest" description="Disordered" evidence="4">
    <location>
        <begin position="53"/>
        <end position="93"/>
    </location>
</feature>
<evidence type="ECO:0000313" key="7">
    <source>
        <dbReference type="EMBL" id="RYP05898.1"/>
    </source>
</evidence>
<evidence type="ECO:0000256" key="1">
    <source>
        <dbReference type="ARBA" id="ARBA00011062"/>
    </source>
</evidence>
<keyword evidence="2" id="KW-0479">Metal-binding</keyword>
<evidence type="ECO:0000313" key="8">
    <source>
        <dbReference type="Proteomes" id="UP000293360"/>
    </source>
</evidence>
<dbReference type="InterPro" id="IPR036523">
    <property type="entry name" value="SurE-like_sf"/>
</dbReference>
<gene>
    <name evidence="7" type="ORF">DL764_003499</name>
</gene>
<evidence type="ECO:0000256" key="2">
    <source>
        <dbReference type="ARBA" id="ARBA00022723"/>
    </source>
</evidence>
<keyword evidence="8" id="KW-1185">Reference proteome</keyword>
<feature type="compositionally biased region" description="Polar residues" evidence="4">
    <location>
        <begin position="72"/>
        <end position="93"/>
    </location>
</feature>
<comment type="similarity">
    <text evidence="1">Belongs to the SurE nucleotidase family.</text>
</comment>
<evidence type="ECO:0000256" key="4">
    <source>
        <dbReference type="SAM" id="MobiDB-lite"/>
    </source>
</evidence>
<proteinExistence type="inferred from homology"/>
<dbReference type="InterPro" id="IPR030048">
    <property type="entry name" value="SurE"/>
</dbReference>
<feature type="domain" description="Survival protein SurE-like phosphatase/nucleotidase" evidence="6">
    <location>
        <begin position="21"/>
        <end position="220"/>
    </location>
</feature>
<protein>
    <recommendedName>
        <fullName evidence="6">Survival protein SurE-like phosphatase/nucleotidase domain-containing protein</fullName>
    </recommendedName>
</protein>
<dbReference type="OrthoDB" id="4018688at2759"/>